<feature type="transmembrane region" description="Helical" evidence="6">
    <location>
        <begin position="199"/>
        <end position="217"/>
    </location>
</feature>
<proteinExistence type="predicted"/>
<sequence>MLPRRRFRALNNWPAGSALRSCLVPGDIDAYVLTGYSKRVQPSLPGVSFNLPAPAALVEPTRFPGKPLGYVTSTQEAALTNSFFGNPDFVDFDPAVASLFFQRRDTVSLGIVVTTYLPGFQPVAPEYKGRVLVLTGANDQAYCGLGSALLDPDNDCGSLLAETGSLFPAADYNYPAVGKIYSVEIIPTRVRAKVSAVELLANWMVNFAITLVAPLFLRASPSGPYFLFGGTTLFVALVCIRIPETNGRSLEAIESEFEEKSFWRRLTWRNPERDTPAEESARQPVELPTASDQTTAISHEK</sequence>
<comment type="caution">
    <text evidence="7">The sequence shown here is derived from an EMBL/GenBank/DDBJ whole genome shotgun (WGS) entry which is preliminary data.</text>
</comment>
<evidence type="ECO:0000313" key="7">
    <source>
        <dbReference type="EMBL" id="KAK4501948.1"/>
    </source>
</evidence>
<comment type="subcellular location">
    <subcellularLocation>
        <location evidence="1">Membrane</location>
        <topology evidence="1">Multi-pass membrane protein</topology>
    </subcellularLocation>
</comment>
<dbReference type="EMBL" id="JAXOVC010000005">
    <property type="protein sequence ID" value="KAK4501948.1"/>
    <property type="molecule type" value="Genomic_DNA"/>
</dbReference>
<protein>
    <recommendedName>
        <fullName evidence="9">Major facilitator superfamily (MFS) profile domain-containing protein</fullName>
    </recommendedName>
</protein>
<keyword evidence="2 6" id="KW-0812">Transmembrane</keyword>
<evidence type="ECO:0000256" key="3">
    <source>
        <dbReference type="ARBA" id="ARBA00022989"/>
    </source>
</evidence>
<dbReference type="PANTHER" id="PTHR48022">
    <property type="entry name" value="PLASTIDIC GLUCOSE TRANSPORTER 4"/>
    <property type="match status" value="1"/>
</dbReference>
<evidence type="ECO:0000256" key="4">
    <source>
        <dbReference type="ARBA" id="ARBA00023136"/>
    </source>
</evidence>
<name>A0ABR0EL55_ZASCE</name>
<keyword evidence="8" id="KW-1185">Reference proteome</keyword>
<evidence type="ECO:0000256" key="2">
    <source>
        <dbReference type="ARBA" id="ARBA00022692"/>
    </source>
</evidence>
<reference evidence="7 8" key="1">
    <citation type="journal article" date="2023" name="G3 (Bethesda)">
        <title>A chromosome-level genome assembly of Zasmidium syzygii isolated from banana leaves.</title>
        <authorList>
            <person name="van Westerhoven A.C."/>
            <person name="Mehrabi R."/>
            <person name="Talebi R."/>
            <person name="Steentjes M.B.F."/>
            <person name="Corcolon B."/>
            <person name="Chong P.A."/>
            <person name="Kema G.H.J."/>
            <person name="Seidl M.F."/>
        </authorList>
    </citation>
    <scope>NUCLEOTIDE SEQUENCE [LARGE SCALE GENOMIC DNA]</scope>
    <source>
        <strain evidence="7 8">P124</strain>
    </source>
</reference>
<dbReference type="InterPro" id="IPR005828">
    <property type="entry name" value="MFS_sugar_transport-like"/>
</dbReference>
<dbReference type="Pfam" id="PF00083">
    <property type="entry name" value="Sugar_tr"/>
    <property type="match status" value="1"/>
</dbReference>
<evidence type="ECO:0008006" key="9">
    <source>
        <dbReference type="Google" id="ProtNLM"/>
    </source>
</evidence>
<accession>A0ABR0EL55</accession>
<feature type="region of interest" description="Disordered" evidence="5">
    <location>
        <begin position="272"/>
        <end position="301"/>
    </location>
</feature>
<evidence type="ECO:0000256" key="1">
    <source>
        <dbReference type="ARBA" id="ARBA00004141"/>
    </source>
</evidence>
<feature type="compositionally biased region" description="Polar residues" evidence="5">
    <location>
        <begin position="290"/>
        <end position="301"/>
    </location>
</feature>
<evidence type="ECO:0000256" key="6">
    <source>
        <dbReference type="SAM" id="Phobius"/>
    </source>
</evidence>
<feature type="compositionally biased region" description="Basic and acidic residues" evidence="5">
    <location>
        <begin position="272"/>
        <end position="281"/>
    </location>
</feature>
<keyword evidence="4 6" id="KW-0472">Membrane</keyword>
<dbReference type="SUPFAM" id="SSF103473">
    <property type="entry name" value="MFS general substrate transporter"/>
    <property type="match status" value="1"/>
</dbReference>
<gene>
    <name evidence="7" type="ORF">PRZ48_007758</name>
</gene>
<dbReference type="Proteomes" id="UP001305779">
    <property type="component" value="Unassembled WGS sequence"/>
</dbReference>
<feature type="transmembrane region" description="Helical" evidence="6">
    <location>
        <begin position="223"/>
        <end position="240"/>
    </location>
</feature>
<dbReference type="InterPro" id="IPR036259">
    <property type="entry name" value="MFS_trans_sf"/>
</dbReference>
<dbReference type="InterPro" id="IPR050360">
    <property type="entry name" value="MFS_Sugar_Transporters"/>
</dbReference>
<keyword evidence="3 6" id="KW-1133">Transmembrane helix</keyword>
<dbReference type="PANTHER" id="PTHR48022:SF2">
    <property type="entry name" value="PLASTIDIC GLUCOSE TRANSPORTER 4"/>
    <property type="match status" value="1"/>
</dbReference>
<dbReference type="Gene3D" id="1.20.1250.20">
    <property type="entry name" value="MFS general substrate transporter like domains"/>
    <property type="match status" value="1"/>
</dbReference>
<evidence type="ECO:0000313" key="8">
    <source>
        <dbReference type="Proteomes" id="UP001305779"/>
    </source>
</evidence>
<organism evidence="7 8">
    <name type="scientific">Zasmidium cellare</name>
    <name type="common">Wine cellar mold</name>
    <name type="synonym">Racodium cellare</name>
    <dbReference type="NCBI Taxonomy" id="395010"/>
    <lineage>
        <taxon>Eukaryota</taxon>
        <taxon>Fungi</taxon>
        <taxon>Dikarya</taxon>
        <taxon>Ascomycota</taxon>
        <taxon>Pezizomycotina</taxon>
        <taxon>Dothideomycetes</taxon>
        <taxon>Dothideomycetidae</taxon>
        <taxon>Mycosphaerellales</taxon>
        <taxon>Mycosphaerellaceae</taxon>
        <taxon>Zasmidium</taxon>
    </lineage>
</organism>
<evidence type="ECO:0000256" key="5">
    <source>
        <dbReference type="SAM" id="MobiDB-lite"/>
    </source>
</evidence>